<dbReference type="InterPro" id="IPR037950">
    <property type="entry name" value="PgdA-like"/>
</dbReference>
<dbReference type="PROSITE" id="PS51677">
    <property type="entry name" value="NODB"/>
    <property type="match status" value="1"/>
</dbReference>
<dbReference type="Pfam" id="PF01522">
    <property type="entry name" value="Polysacc_deac_1"/>
    <property type="match status" value="1"/>
</dbReference>
<accession>M3D3Q5</accession>
<dbReference type="AlphaFoldDB" id="M3D3Q5"/>
<proteinExistence type="predicted"/>
<keyword evidence="4" id="KW-1185">Reference proteome</keyword>
<dbReference type="Proteomes" id="UP000016931">
    <property type="component" value="Unassembled WGS sequence"/>
</dbReference>
<dbReference type="PANTHER" id="PTHR47561">
    <property type="entry name" value="POLYSACCHARIDE DEACETYLASE FAMILY PROTEIN (AFU_ORTHOLOGUE AFUA_6G05030)"/>
    <property type="match status" value="1"/>
</dbReference>
<protein>
    <submittedName>
        <fullName evidence="3">Arp2/3 complex subunit Arc16</fullName>
    </submittedName>
</protein>
<organism evidence="3 4">
    <name type="scientific">Sphaerulina musiva (strain SO2202)</name>
    <name type="common">Poplar stem canker fungus</name>
    <name type="synonym">Septoria musiva</name>
    <dbReference type="NCBI Taxonomy" id="692275"/>
    <lineage>
        <taxon>Eukaryota</taxon>
        <taxon>Fungi</taxon>
        <taxon>Dikarya</taxon>
        <taxon>Ascomycota</taxon>
        <taxon>Pezizomycotina</taxon>
        <taxon>Dothideomycetes</taxon>
        <taxon>Dothideomycetidae</taxon>
        <taxon>Mycosphaerellales</taxon>
        <taxon>Mycosphaerellaceae</taxon>
        <taxon>Sphaerulina</taxon>
    </lineage>
</organism>
<dbReference type="GeneID" id="27902658"/>
<feature type="domain" description="NodB homology" evidence="2">
    <location>
        <begin position="98"/>
        <end position="346"/>
    </location>
</feature>
<evidence type="ECO:0000313" key="4">
    <source>
        <dbReference type="Proteomes" id="UP000016931"/>
    </source>
</evidence>
<sequence length="386" mass="44289">MAWMCSDGQQGRRHVSRPTGYRPHHQCLLQQLPDEEERKYNFTIIVSSPSSCNHLRHKTLFQNTSSTATMGKKRVQCCISVDIDAVAGWLGSYGGEDSTSDISRGLFAGTIGVRRLLKLFEKYNITTTWFIPGHSLETFPEECRMIVDAGHEIGLHGYSHENPVAMTLEQQTAVMDKCYKLITEFQGKPPRGIVAPWWEASQEGAELMLRYGLEYDHSLSHHDCQCYWLRTGDKWVPIDFKKHPEHWMKPLEGGPMTGLVEIPASWYLDDLPPMMFIKKSSNSHGWVNPRDVEDLWMDQFKYFYREYDDFVFPVTVHPDVCGHPHGLLMLERIIEAINTYEGVEWVTMENICDDFKSKSTPPKGAMLPAEVGAIFKDPNLELKKQE</sequence>
<dbReference type="RefSeq" id="XP_016760966.1">
    <property type="nucleotide sequence ID" value="XM_016905521.1"/>
</dbReference>
<dbReference type="eggNOG" id="ENOG502QU9T">
    <property type="taxonomic scope" value="Eukaryota"/>
</dbReference>
<dbReference type="OrthoDB" id="3162524at2759"/>
<feature type="region of interest" description="Disordered" evidence="1">
    <location>
        <begin position="1"/>
        <end position="20"/>
    </location>
</feature>
<dbReference type="EMBL" id="KB456264">
    <property type="protein sequence ID" value="EMF12845.1"/>
    <property type="molecule type" value="Genomic_DNA"/>
</dbReference>
<evidence type="ECO:0000313" key="3">
    <source>
        <dbReference type="EMBL" id="EMF12845.1"/>
    </source>
</evidence>
<dbReference type="CDD" id="cd10938">
    <property type="entry name" value="CE4_HpPgdA_like"/>
    <property type="match status" value="1"/>
</dbReference>
<dbReference type="GO" id="GO:0016810">
    <property type="term" value="F:hydrolase activity, acting on carbon-nitrogen (but not peptide) bonds"/>
    <property type="evidence" value="ECO:0007669"/>
    <property type="project" value="InterPro"/>
</dbReference>
<gene>
    <name evidence="3" type="ORF">SEPMUDRAFT_149384</name>
</gene>
<reference evidence="3 4" key="1">
    <citation type="journal article" date="2012" name="PLoS Pathog.">
        <title>Diverse lifestyles and strategies of plant pathogenesis encoded in the genomes of eighteen Dothideomycetes fungi.</title>
        <authorList>
            <person name="Ohm R.A."/>
            <person name="Feau N."/>
            <person name="Henrissat B."/>
            <person name="Schoch C.L."/>
            <person name="Horwitz B.A."/>
            <person name="Barry K.W."/>
            <person name="Condon B.J."/>
            <person name="Copeland A.C."/>
            <person name="Dhillon B."/>
            <person name="Glaser F."/>
            <person name="Hesse C.N."/>
            <person name="Kosti I."/>
            <person name="LaButti K."/>
            <person name="Lindquist E.A."/>
            <person name="Lucas S."/>
            <person name="Salamov A.A."/>
            <person name="Bradshaw R.E."/>
            <person name="Ciuffetti L."/>
            <person name="Hamelin R.C."/>
            <person name="Kema G.H.J."/>
            <person name="Lawrence C."/>
            <person name="Scott J.A."/>
            <person name="Spatafora J.W."/>
            <person name="Turgeon B.G."/>
            <person name="de Wit P.J.G.M."/>
            <person name="Zhong S."/>
            <person name="Goodwin S.B."/>
            <person name="Grigoriev I.V."/>
        </authorList>
    </citation>
    <scope>NUCLEOTIDE SEQUENCE [LARGE SCALE GENOMIC DNA]</scope>
    <source>
        <strain evidence="3 4">SO2202</strain>
    </source>
</reference>
<dbReference type="GO" id="GO:0005975">
    <property type="term" value="P:carbohydrate metabolic process"/>
    <property type="evidence" value="ECO:0007669"/>
    <property type="project" value="InterPro"/>
</dbReference>
<dbReference type="HOGENOM" id="CLU_029940_1_0_1"/>
<name>M3D3Q5_SPHMS</name>
<dbReference type="InterPro" id="IPR002509">
    <property type="entry name" value="NODB_dom"/>
</dbReference>
<dbReference type="Gene3D" id="3.20.20.370">
    <property type="entry name" value="Glycoside hydrolase/deacetylase"/>
    <property type="match status" value="1"/>
</dbReference>
<evidence type="ECO:0000256" key="1">
    <source>
        <dbReference type="SAM" id="MobiDB-lite"/>
    </source>
</evidence>
<dbReference type="SUPFAM" id="SSF88713">
    <property type="entry name" value="Glycoside hydrolase/deacetylase"/>
    <property type="match status" value="1"/>
</dbReference>
<dbReference type="InterPro" id="IPR011330">
    <property type="entry name" value="Glyco_hydro/deAcase_b/a-brl"/>
</dbReference>
<evidence type="ECO:0000259" key="2">
    <source>
        <dbReference type="PROSITE" id="PS51677"/>
    </source>
</evidence>
<dbReference type="PANTHER" id="PTHR47561:SF1">
    <property type="entry name" value="POLYSACCHARIDE DEACETYLASE FAMILY PROTEIN (AFU_ORTHOLOGUE AFUA_6G05030)"/>
    <property type="match status" value="1"/>
</dbReference>